<dbReference type="KEGG" id="dvu:DVU_2481"/>
<dbReference type="STRING" id="882.DVU_2481"/>
<dbReference type="Proteomes" id="UP000002194">
    <property type="component" value="Chromosome"/>
</dbReference>
<dbReference type="SMR" id="Q728X1"/>
<organism evidence="8 9">
    <name type="scientific">Nitratidesulfovibrio vulgaris (strain ATCC 29579 / DSM 644 / CCUG 34227 / NCIMB 8303 / VKM B-1760 / Hildenborough)</name>
    <name type="common">Desulfovibrio vulgaris</name>
    <dbReference type="NCBI Taxonomy" id="882"/>
    <lineage>
        <taxon>Bacteria</taxon>
        <taxon>Pseudomonadati</taxon>
        <taxon>Thermodesulfobacteriota</taxon>
        <taxon>Desulfovibrionia</taxon>
        <taxon>Desulfovibrionales</taxon>
        <taxon>Desulfovibrionaceae</taxon>
        <taxon>Nitratidesulfovibrio</taxon>
    </lineage>
</organism>
<dbReference type="OrthoDB" id="9789030at2"/>
<evidence type="ECO:0000256" key="4">
    <source>
        <dbReference type="ARBA" id="ARBA00022737"/>
    </source>
</evidence>
<dbReference type="PANTHER" id="PTHR43545">
    <property type="entry name" value="FORMATE DEHYDROGENASE, NITRATE-INDUCIBLE, IRON-SULFUR SUBUNIT"/>
    <property type="match status" value="1"/>
</dbReference>
<dbReference type="EnsemblBacteria" id="AAS96953">
    <property type="protein sequence ID" value="AAS96953"/>
    <property type="gene ID" value="DVU_2481"/>
</dbReference>
<dbReference type="InterPro" id="IPR017896">
    <property type="entry name" value="4Fe4S_Fe-S-bd"/>
</dbReference>
<evidence type="ECO:0000256" key="6">
    <source>
        <dbReference type="ARBA" id="ARBA00023014"/>
    </source>
</evidence>
<evidence type="ECO:0000256" key="5">
    <source>
        <dbReference type="ARBA" id="ARBA00023004"/>
    </source>
</evidence>
<dbReference type="Gene3D" id="3.30.70.20">
    <property type="match status" value="2"/>
</dbReference>
<dbReference type="PROSITE" id="PS51379">
    <property type="entry name" value="4FE4S_FER_2"/>
    <property type="match status" value="1"/>
</dbReference>
<gene>
    <name evidence="8" type="ordered locus">DVU_2481</name>
</gene>
<sequence length="260" mass="29177">MRPLGSLPQGMRRVSRRHIREAYMNGKTFFIDQTRCTACRGCQAACKQWKKFGSIETRNTGSYQNPPDLGPSTFKLVRFNEVEVDGKLKWLFFPEQCRHCLEPPCKMVADALIPGAIVQDAETGAVLYTEKTKGLDYMEVRSACPYDIPRQDPATGLLTKCNMCIDRVQNGMLPACVKTCPTGTMHFGDRADMLELAQKRLGEVKKRSPAALLADSDLVRVLYLCELAPANYHSHMVAEADTSRIGPFSRRALLRLRPFA</sequence>
<evidence type="ECO:0000259" key="7">
    <source>
        <dbReference type="PROSITE" id="PS51379"/>
    </source>
</evidence>
<dbReference type="GO" id="GO:0046872">
    <property type="term" value="F:metal ion binding"/>
    <property type="evidence" value="ECO:0007669"/>
    <property type="project" value="UniProtKB-KW"/>
</dbReference>
<dbReference type="Pfam" id="PF13247">
    <property type="entry name" value="Fer4_11"/>
    <property type="match status" value="1"/>
</dbReference>
<keyword evidence="6" id="KW-0411">Iron-sulfur</keyword>
<keyword evidence="3" id="KW-0479">Metal-binding</keyword>
<dbReference type="PATRIC" id="fig|882.5.peg.2241"/>
<dbReference type="IntAct" id="Q728X1">
    <property type="interactions" value="1"/>
</dbReference>
<dbReference type="PANTHER" id="PTHR43545:SF4">
    <property type="entry name" value="IRON-SULFUR PROTEIN"/>
    <property type="match status" value="1"/>
</dbReference>
<comment type="interaction">
    <interactant intactId="EBI-10066870">
        <id>Q728X1</id>
    </interactant>
    <interactant intactId="EBI-10066862">
        <id>Q728X0</id>
        <label>fdnG-2</label>
    </interactant>
    <organismsDiffer>false</organismsDiffer>
    <experiments>3</experiments>
</comment>
<evidence type="ECO:0000256" key="3">
    <source>
        <dbReference type="ARBA" id="ARBA00022723"/>
    </source>
</evidence>
<comment type="subcellular location">
    <subcellularLocation>
        <location evidence="1">Cell envelope</location>
    </subcellularLocation>
</comment>
<name>Q728X1_NITV2</name>
<dbReference type="SUPFAM" id="SSF54862">
    <property type="entry name" value="4Fe-4S ferredoxins"/>
    <property type="match status" value="1"/>
</dbReference>
<keyword evidence="4" id="KW-0677">Repeat</keyword>
<evidence type="ECO:0000313" key="9">
    <source>
        <dbReference type="Proteomes" id="UP000002194"/>
    </source>
</evidence>
<dbReference type="GO" id="GO:0051539">
    <property type="term" value="F:4 iron, 4 sulfur cluster binding"/>
    <property type="evidence" value="ECO:0007669"/>
    <property type="project" value="UniProtKB-KW"/>
</dbReference>
<keyword evidence="9" id="KW-1185">Reference proteome</keyword>
<dbReference type="GO" id="GO:0030313">
    <property type="term" value="C:cell envelope"/>
    <property type="evidence" value="ECO:0007669"/>
    <property type="project" value="UniProtKB-SubCell"/>
</dbReference>
<proteinExistence type="evidence at protein level"/>
<dbReference type="eggNOG" id="COG0437">
    <property type="taxonomic scope" value="Bacteria"/>
</dbReference>
<feature type="domain" description="4Fe-4S ferredoxin-type" evidence="7">
    <location>
        <begin position="27"/>
        <end position="58"/>
    </location>
</feature>
<reference evidence="8 9" key="1">
    <citation type="journal article" date="2004" name="Nat. Biotechnol.">
        <title>The genome sequence of the anaerobic, sulfate-reducing bacterium Desulfovibrio vulgaris Hildenborough.</title>
        <authorList>
            <person name="Heidelberg J.F."/>
            <person name="Seshadri R."/>
            <person name="Haveman S.A."/>
            <person name="Hemme C.L."/>
            <person name="Paulsen I.T."/>
            <person name="Kolonay J.F."/>
            <person name="Eisen J.A."/>
            <person name="Ward N."/>
            <person name="Methe B."/>
            <person name="Brinkac L.M."/>
            <person name="Daugherty S.C."/>
            <person name="Deboy R.T."/>
            <person name="Dodson R.J."/>
            <person name="Durkin A.S."/>
            <person name="Madupu R."/>
            <person name="Nelson W.C."/>
            <person name="Sullivan S.A."/>
            <person name="Fouts D."/>
            <person name="Haft D.H."/>
            <person name="Selengut J."/>
            <person name="Peterson J.D."/>
            <person name="Davidsen T.M."/>
            <person name="Zafar N."/>
            <person name="Zhou L."/>
            <person name="Radune D."/>
            <person name="Dimitrov G."/>
            <person name="Hance M."/>
            <person name="Tran K."/>
            <person name="Khouri H."/>
            <person name="Gill J."/>
            <person name="Utterback T.R."/>
            <person name="Feldblyum T.V."/>
            <person name="Wall J.D."/>
            <person name="Voordouw G."/>
            <person name="Fraser C.M."/>
        </authorList>
    </citation>
    <scope>NUCLEOTIDE SEQUENCE [LARGE SCALE GENOMIC DNA]</scope>
    <source>
        <strain evidence="9">ATCC 29579 / DSM 644 / NCIMB 8303 / VKM B-1760 / Hildenborough</strain>
    </source>
</reference>
<dbReference type="CDD" id="cd10559">
    <property type="entry name" value="W-FDH"/>
    <property type="match status" value="1"/>
</dbReference>
<evidence type="ECO:0000256" key="1">
    <source>
        <dbReference type="ARBA" id="ARBA00004196"/>
    </source>
</evidence>
<dbReference type="EMBL" id="AE017285">
    <property type="protein sequence ID" value="AAS96953.1"/>
    <property type="molecule type" value="Genomic_DNA"/>
</dbReference>
<dbReference type="HOGENOM" id="CLU_043374_0_3_7"/>
<evidence type="ECO:0000313" key="8">
    <source>
        <dbReference type="EMBL" id="AAS96953.1"/>
    </source>
</evidence>
<keyword evidence="2" id="KW-0004">4Fe-4S</keyword>
<keyword evidence="5" id="KW-0408">Iron</keyword>
<accession>Q728X1</accession>
<dbReference type="AlphaFoldDB" id="Q728X1"/>
<protein>
    <submittedName>
        <fullName evidence="8">Formate dehydrogenase, beta subunit, putative</fullName>
    </submittedName>
</protein>
<evidence type="ECO:0000256" key="2">
    <source>
        <dbReference type="ARBA" id="ARBA00022485"/>
    </source>
</evidence>
<dbReference type="InterPro" id="IPR051555">
    <property type="entry name" value="FDH_Electron_Transfer_Unit"/>
</dbReference>
<dbReference type="PaxDb" id="882-DVU_2481"/>
<dbReference type="PhylomeDB" id="Q728X1"/>